<dbReference type="RefSeq" id="WP_270677364.1">
    <property type="nucleotide sequence ID" value="NZ_JAQFWP010000013.1"/>
</dbReference>
<comment type="caution">
    <text evidence="10">The sequence shown here is derived from an EMBL/GenBank/DDBJ whole genome shotgun (WGS) entry which is preliminary data.</text>
</comment>
<feature type="transmembrane region" description="Helical" evidence="8">
    <location>
        <begin position="396"/>
        <end position="416"/>
    </location>
</feature>
<keyword evidence="2" id="KW-0813">Transport</keyword>
<evidence type="ECO:0000256" key="6">
    <source>
        <dbReference type="ARBA" id="ARBA00023136"/>
    </source>
</evidence>
<dbReference type="PANTHER" id="PTHR32468">
    <property type="entry name" value="CATION/H + ANTIPORTER"/>
    <property type="match status" value="1"/>
</dbReference>
<accession>A0ABT4TKK7</accession>
<evidence type="ECO:0000313" key="10">
    <source>
        <dbReference type="EMBL" id="MDA2804784.1"/>
    </source>
</evidence>
<keyword evidence="6 8" id="KW-0472">Membrane</keyword>
<organism evidence="10 11">
    <name type="scientific">Nocardiopsis suaedae</name>
    <dbReference type="NCBI Taxonomy" id="3018444"/>
    <lineage>
        <taxon>Bacteria</taxon>
        <taxon>Bacillati</taxon>
        <taxon>Actinomycetota</taxon>
        <taxon>Actinomycetes</taxon>
        <taxon>Streptosporangiales</taxon>
        <taxon>Nocardiopsidaceae</taxon>
        <taxon>Nocardiopsis</taxon>
    </lineage>
</organism>
<evidence type="ECO:0000256" key="8">
    <source>
        <dbReference type="SAM" id="Phobius"/>
    </source>
</evidence>
<feature type="transmembrane region" description="Helical" evidence="8">
    <location>
        <begin position="149"/>
        <end position="172"/>
    </location>
</feature>
<keyword evidence="11" id="KW-1185">Reference proteome</keyword>
<reference evidence="10" key="1">
    <citation type="submission" date="2023-01" db="EMBL/GenBank/DDBJ databases">
        <title>Draft genome sequence of Nocardiopsis sp. LSu2-4 isolated from halophytes.</title>
        <authorList>
            <person name="Duangmal K."/>
            <person name="Chantavorakit T."/>
        </authorList>
    </citation>
    <scope>NUCLEOTIDE SEQUENCE</scope>
    <source>
        <strain evidence="10">LSu2-4</strain>
    </source>
</reference>
<feature type="transmembrane region" description="Helical" evidence="8">
    <location>
        <begin position="278"/>
        <end position="296"/>
    </location>
</feature>
<feature type="transmembrane region" description="Helical" evidence="8">
    <location>
        <begin position="368"/>
        <end position="390"/>
    </location>
</feature>
<feature type="domain" description="Cation/H+ exchanger transmembrane" evidence="9">
    <location>
        <begin position="24"/>
        <end position="414"/>
    </location>
</feature>
<keyword evidence="4 8" id="KW-1133">Transmembrane helix</keyword>
<dbReference type="PANTHER" id="PTHR32468:SF0">
    <property type="entry name" value="K(+)_H(+) ANTIPORTER 1"/>
    <property type="match status" value="1"/>
</dbReference>
<evidence type="ECO:0000256" key="5">
    <source>
        <dbReference type="ARBA" id="ARBA00023065"/>
    </source>
</evidence>
<gene>
    <name evidence="10" type="ORF">O4U47_09695</name>
</gene>
<dbReference type="Pfam" id="PF00999">
    <property type="entry name" value="Na_H_Exchanger"/>
    <property type="match status" value="1"/>
</dbReference>
<dbReference type="InterPro" id="IPR038770">
    <property type="entry name" value="Na+/solute_symporter_sf"/>
</dbReference>
<dbReference type="InterPro" id="IPR050794">
    <property type="entry name" value="CPA2_transporter"/>
</dbReference>
<feature type="transmembrane region" description="Helical" evidence="8">
    <location>
        <begin position="114"/>
        <end position="137"/>
    </location>
</feature>
<proteinExistence type="predicted"/>
<name>A0ABT4TKK7_9ACTN</name>
<feature type="transmembrane region" description="Helical" evidence="8">
    <location>
        <begin position="79"/>
        <end position="102"/>
    </location>
</feature>
<feature type="transmembrane region" description="Helical" evidence="8">
    <location>
        <begin position="254"/>
        <end position="272"/>
    </location>
</feature>
<keyword evidence="3 8" id="KW-0812">Transmembrane</keyword>
<protein>
    <submittedName>
        <fullName evidence="10">Cation:proton antiporter</fullName>
    </submittedName>
</protein>
<dbReference type="Gene3D" id="1.20.1530.20">
    <property type="match status" value="1"/>
</dbReference>
<dbReference type="Proteomes" id="UP001165685">
    <property type="component" value="Unassembled WGS sequence"/>
</dbReference>
<feature type="transmembrane region" description="Helical" evidence="8">
    <location>
        <begin position="7"/>
        <end position="25"/>
    </location>
</feature>
<feature type="transmembrane region" description="Helical" evidence="8">
    <location>
        <begin position="37"/>
        <end position="59"/>
    </location>
</feature>
<dbReference type="EMBL" id="JAQFWP010000013">
    <property type="protein sequence ID" value="MDA2804784.1"/>
    <property type="molecule type" value="Genomic_DNA"/>
</dbReference>
<feature type="transmembrane region" description="Helical" evidence="8">
    <location>
        <begin position="213"/>
        <end position="233"/>
    </location>
</feature>
<evidence type="ECO:0000256" key="7">
    <source>
        <dbReference type="SAM" id="MobiDB-lite"/>
    </source>
</evidence>
<evidence type="ECO:0000256" key="2">
    <source>
        <dbReference type="ARBA" id="ARBA00022448"/>
    </source>
</evidence>
<dbReference type="InterPro" id="IPR006153">
    <property type="entry name" value="Cation/H_exchanger_TM"/>
</dbReference>
<feature type="transmembrane region" description="Helical" evidence="8">
    <location>
        <begin position="308"/>
        <end position="328"/>
    </location>
</feature>
<feature type="compositionally biased region" description="Basic and acidic residues" evidence="7">
    <location>
        <begin position="444"/>
        <end position="455"/>
    </location>
</feature>
<evidence type="ECO:0000256" key="4">
    <source>
        <dbReference type="ARBA" id="ARBA00022989"/>
    </source>
</evidence>
<keyword evidence="5" id="KW-0406">Ion transport</keyword>
<feature type="region of interest" description="Disordered" evidence="7">
    <location>
        <begin position="423"/>
        <end position="455"/>
    </location>
</feature>
<evidence type="ECO:0000313" key="11">
    <source>
        <dbReference type="Proteomes" id="UP001165685"/>
    </source>
</evidence>
<sequence length="455" mass="48264">MPSPAETTVHFLLQLGIVLAVYRLIWPVFKALGQVQVVAIMVTGFLLGPSLLGALAPGVQERLFPTEAVVAGETVAHPSFTVLYLVGQLGLVLYMFLVGSAFDTGMFLRHTRDAVSTSLAGIVPPAVFGCVVAWLMVSQGGYFTEGVTVWQAGLFLTAAIAVTAFPMLAWIIHESGLQGTRLGTIALACAAADDAVSWILLAGVVASTKGDPVLAMAAFGGGLLYLVLMLTLGRRGLAAVGRWAQRRLRAGEEFPAGPFVLVVIVLLAGAWFTDLAGVYAVFGAFIVGVAMPRDRFTELMRSRLEPLVGYVLLPAFFVCSGLNTELSLIFEWRILLMAGLVLLVSSVGKGLAIALAARVQGIERNEAYALGALMNARGLMELILLNIGLQAGLVSMQLYTILVLMAIVTTLAATPLQRWFLRDRPKPGGARGSAARPKGTAPGPRERRPEADPAP</sequence>
<feature type="transmembrane region" description="Helical" evidence="8">
    <location>
        <begin position="334"/>
        <end position="356"/>
    </location>
</feature>
<evidence type="ECO:0000256" key="1">
    <source>
        <dbReference type="ARBA" id="ARBA00004141"/>
    </source>
</evidence>
<feature type="transmembrane region" description="Helical" evidence="8">
    <location>
        <begin position="184"/>
        <end position="207"/>
    </location>
</feature>
<evidence type="ECO:0000256" key="3">
    <source>
        <dbReference type="ARBA" id="ARBA00022692"/>
    </source>
</evidence>
<comment type="subcellular location">
    <subcellularLocation>
        <location evidence="1">Membrane</location>
        <topology evidence="1">Multi-pass membrane protein</topology>
    </subcellularLocation>
</comment>
<evidence type="ECO:0000259" key="9">
    <source>
        <dbReference type="Pfam" id="PF00999"/>
    </source>
</evidence>